<evidence type="ECO:0000313" key="3">
    <source>
        <dbReference type="Proteomes" id="UP000282087"/>
    </source>
</evidence>
<evidence type="ECO:0000313" key="2">
    <source>
        <dbReference type="EMBL" id="RMX62414.1"/>
    </source>
</evidence>
<dbReference type="STRING" id="542832.A0A3M6V7F1"/>
<dbReference type="InterPro" id="IPR000477">
    <property type="entry name" value="RT_dom"/>
</dbReference>
<dbReference type="PROSITE" id="PS50878">
    <property type="entry name" value="RT_POL"/>
    <property type="match status" value="1"/>
</dbReference>
<keyword evidence="3" id="KW-1185">Reference proteome</keyword>
<comment type="caution">
    <text evidence="2">The sequence shown here is derived from an EMBL/GenBank/DDBJ whole genome shotgun (WGS) entry which is preliminary data.</text>
</comment>
<dbReference type="PANTHER" id="PTHR19446">
    <property type="entry name" value="REVERSE TRANSCRIPTASES"/>
    <property type="match status" value="1"/>
</dbReference>
<dbReference type="AlphaFoldDB" id="A0A3M6V7F1"/>
<name>A0A3M6V7F1_9STRA</name>
<reference evidence="2 3" key="1">
    <citation type="submission" date="2018-06" db="EMBL/GenBank/DDBJ databases">
        <title>Comparative genomics of downy mildews reveals potential adaptations to biotrophy.</title>
        <authorList>
            <person name="Fletcher K."/>
            <person name="Klosterman S.J."/>
            <person name="Derevnina L."/>
            <person name="Martin F."/>
            <person name="Koike S."/>
            <person name="Reyes Chin-Wo S."/>
            <person name="Mou B."/>
            <person name="Michelmore R."/>
        </authorList>
    </citation>
    <scope>NUCLEOTIDE SEQUENCE [LARGE SCALE GENOMIC DNA]</scope>
    <source>
        <strain evidence="2 3">R14</strain>
    </source>
</reference>
<dbReference type="VEuPathDB" id="FungiDB:DD237_007214"/>
<proteinExistence type="predicted"/>
<evidence type="ECO:0000259" key="1">
    <source>
        <dbReference type="PROSITE" id="PS50878"/>
    </source>
</evidence>
<dbReference type="Pfam" id="PF00078">
    <property type="entry name" value="RVT_1"/>
    <property type="match status" value="1"/>
</dbReference>
<dbReference type="EMBL" id="QLLG01000654">
    <property type="protein sequence ID" value="RMX62414.1"/>
    <property type="molecule type" value="Genomic_DNA"/>
</dbReference>
<protein>
    <recommendedName>
        <fullName evidence="1">Reverse transcriptase domain-containing protein</fullName>
    </recommendedName>
</protein>
<sequence>MFEATRALFRRRSPLTSLCDPTGKYILSCEEAGTKIKQHFQERFSDPTRSTIADDGFKRPLDNPTTAYELECAFRRLRNGRETGPDCIPAELLKYESELLSQPLADIINHGLTTGNNIHLGDKILFGIPKPNKPAGQCASLRPIVPFNSIRKAISLAMLRRISFKVEKYLSPHQSGFRPCRSTADAVWAHRWIAARAQRYKERFHILGIDLSRAFDTVNRDKLISVLKTILDDNGFRLIRLLLRDTMLSLRLGKCLLSPFECNTGTPQGNSLSPVLFVVYLEAALRDLAGQLDVPHDLLADMIVYAYDADFVCRSAEISTLIETEALSSWPNMNTFKTKHTIVQRSLIAQSNRFTRAKDEEWRITHKLGSLLGDAEDVSRRKNFATAALHRMWKFCRTPPYVEIWLRSSKTSEATRLRL</sequence>
<dbReference type="InterPro" id="IPR043502">
    <property type="entry name" value="DNA/RNA_pol_sf"/>
</dbReference>
<dbReference type="SUPFAM" id="SSF56672">
    <property type="entry name" value="DNA/RNA polymerases"/>
    <property type="match status" value="1"/>
</dbReference>
<dbReference type="Proteomes" id="UP000282087">
    <property type="component" value="Unassembled WGS sequence"/>
</dbReference>
<organism evidence="2 3">
    <name type="scientific">Peronospora effusa</name>
    <dbReference type="NCBI Taxonomy" id="542832"/>
    <lineage>
        <taxon>Eukaryota</taxon>
        <taxon>Sar</taxon>
        <taxon>Stramenopiles</taxon>
        <taxon>Oomycota</taxon>
        <taxon>Peronosporomycetes</taxon>
        <taxon>Peronosporales</taxon>
        <taxon>Peronosporaceae</taxon>
        <taxon>Peronospora</taxon>
    </lineage>
</organism>
<gene>
    <name evidence="2" type="ORF">DD238_008358</name>
</gene>
<accession>A0A3M6V7F1</accession>
<feature type="domain" description="Reverse transcriptase" evidence="1">
    <location>
        <begin position="109"/>
        <end position="372"/>
    </location>
</feature>